<dbReference type="AlphaFoldDB" id="A0A1H2YCW3"/>
<keyword evidence="2" id="KW-0418">Kinase</keyword>
<protein>
    <submittedName>
        <fullName evidence="2">cAMP-binding domain of CRP or a regulatory subunit of cAMP-dependent protein kinases</fullName>
    </submittedName>
</protein>
<evidence type="ECO:0000313" key="3">
    <source>
        <dbReference type="Proteomes" id="UP000199592"/>
    </source>
</evidence>
<dbReference type="GO" id="GO:0016301">
    <property type="term" value="F:kinase activity"/>
    <property type="evidence" value="ECO:0007669"/>
    <property type="project" value="UniProtKB-KW"/>
</dbReference>
<dbReference type="Gene3D" id="2.60.120.10">
    <property type="entry name" value="Jelly Rolls"/>
    <property type="match status" value="1"/>
</dbReference>
<dbReference type="SUPFAM" id="SSF51206">
    <property type="entry name" value="cAMP-binding domain-like"/>
    <property type="match status" value="1"/>
</dbReference>
<organism evidence="2 3">
    <name type="scientific">Flagellimonas zhangzhouensis</name>
    <dbReference type="NCBI Taxonomy" id="1073328"/>
    <lineage>
        <taxon>Bacteria</taxon>
        <taxon>Pseudomonadati</taxon>
        <taxon>Bacteroidota</taxon>
        <taxon>Flavobacteriia</taxon>
        <taxon>Flavobacteriales</taxon>
        <taxon>Flavobacteriaceae</taxon>
        <taxon>Flagellimonas</taxon>
    </lineage>
</organism>
<dbReference type="STRING" id="1073328.SAMN05216294_2997"/>
<dbReference type="Proteomes" id="UP000199592">
    <property type="component" value="Unassembled WGS sequence"/>
</dbReference>
<evidence type="ECO:0000313" key="2">
    <source>
        <dbReference type="EMBL" id="SDX02900.1"/>
    </source>
</evidence>
<sequence length="198" mass="23675">MTNKPNSRMNQYILQYLNSIYPLSPELESFLVDKIKSCSFEKNEIISKSGEICNRLYLIKKGMVRGYFISDSTEITTWIDTENELFTSITGFFRNQKTEEYIQSLEITLCDYLENDDYKYCLEHFPEMQQINRIMMEEYYIMAEHRVYLARIPNASKRLEFFIQHMKPQILDRIPKKHLASYLAIRPETLSRLTKDMN</sequence>
<dbReference type="OrthoDB" id="680421at2"/>
<dbReference type="EMBL" id="FNMY01000005">
    <property type="protein sequence ID" value="SDX02900.1"/>
    <property type="molecule type" value="Genomic_DNA"/>
</dbReference>
<proteinExistence type="predicted"/>
<keyword evidence="3" id="KW-1185">Reference proteome</keyword>
<keyword evidence="2" id="KW-0808">Transferase</keyword>
<evidence type="ECO:0000259" key="1">
    <source>
        <dbReference type="PROSITE" id="PS50042"/>
    </source>
</evidence>
<feature type="domain" description="Cyclic nucleotide-binding" evidence="1">
    <location>
        <begin position="19"/>
        <end position="65"/>
    </location>
</feature>
<dbReference type="InterPro" id="IPR018490">
    <property type="entry name" value="cNMP-bd_dom_sf"/>
</dbReference>
<dbReference type="CDD" id="cd00038">
    <property type="entry name" value="CAP_ED"/>
    <property type="match status" value="1"/>
</dbReference>
<dbReference type="PROSITE" id="PS50042">
    <property type="entry name" value="CNMP_BINDING_3"/>
    <property type="match status" value="1"/>
</dbReference>
<accession>A0A1H2YCW3</accession>
<name>A0A1H2YCW3_9FLAO</name>
<dbReference type="InterPro" id="IPR014710">
    <property type="entry name" value="RmlC-like_jellyroll"/>
</dbReference>
<reference evidence="3" key="1">
    <citation type="submission" date="2016-10" db="EMBL/GenBank/DDBJ databases">
        <authorList>
            <person name="Varghese N."/>
            <person name="Submissions S."/>
        </authorList>
    </citation>
    <scope>NUCLEOTIDE SEQUENCE [LARGE SCALE GENOMIC DNA]</scope>
    <source>
        <strain evidence="3">DSM 25030</strain>
    </source>
</reference>
<dbReference type="InterPro" id="IPR000595">
    <property type="entry name" value="cNMP-bd_dom"/>
</dbReference>
<gene>
    <name evidence="2" type="ORF">SAMN04487892_3024</name>
</gene>